<proteinExistence type="predicted"/>
<dbReference type="Pfam" id="PF13439">
    <property type="entry name" value="Glyco_transf_4"/>
    <property type="match status" value="1"/>
</dbReference>
<dbReference type="EMBL" id="QKLW01000007">
    <property type="protein sequence ID" value="PYF79859.1"/>
    <property type="molecule type" value="Genomic_DNA"/>
</dbReference>
<dbReference type="Pfam" id="PF13692">
    <property type="entry name" value="Glyco_trans_1_4"/>
    <property type="match status" value="1"/>
</dbReference>
<dbReference type="AlphaFoldDB" id="A0A318V7B4"/>
<evidence type="ECO:0000313" key="2">
    <source>
        <dbReference type="EMBL" id="PYF79859.1"/>
    </source>
</evidence>
<feature type="domain" description="Glycosyltransferase subfamily 4-like N-terminal" evidence="1">
    <location>
        <begin position="19"/>
        <end position="175"/>
    </location>
</feature>
<dbReference type="RefSeq" id="WP_110576615.1">
    <property type="nucleotide sequence ID" value="NZ_QKLW01000007.1"/>
</dbReference>
<dbReference type="Proteomes" id="UP000247551">
    <property type="component" value="Unassembled WGS sequence"/>
</dbReference>
<dbReference type="PANTHER" id="PTHR45947:SF3">
    <property type="entry name" value="SULFOQUINOVOSYL TRANSFERASE SQD2"/>
    <property type="match status" value="1"/>
</dbReference>
<evidence type="ECO:0000259" key="1">
    <source>
        <dbReference type="Pfam" id="PF13439"/>
    </source>
</evidence>
<accession>A0A318V7B4</accession>
<dbReference type="InterPro" id="IPR028098">
    <property type="entry name" value="Glyco_trans_4-like_N"/>
</dbReference>
<dbReference type="CDD" id="cd03801">
    <property type="entry name" value="GT4_PimA-like"/>
    <property type="match status" value="1"/>
</dbReference>
<name>A0A318V7B4_9GAMM</name>
<comment type="caution">
    <text evidence="2">The sequence shown here is derived from an EMBL/GenBank/DDBJ whole genome shotgun (WGS) entry which is preliminary data.</text>
</comment>
<protein>
    <submittedName>
        <fullName evidence="2">Glycosyltransferase involved in cell wall biosynthesis</fullName>
    </submittedName>
</protein>
<reference evidence="2 3" key="1">
    <citation type="submission" date="2018-06" db="EMBL/GenBank/DDBJ databases">
        <title>Genomic Encyclopedia of Type Strains, Phase III (KMG-III): the genomes of soil and plant-associated and newly described type strains.</title>
        <authorList>
            <person name="Whitman W."/>
        </authorList>
    </citation>
    <scope>NUCLEOTIDE SEQUENCE [LARGE SCALE GENOMIC DNA]</scope>
    <source>
        <strain evidence="2 3">CECT 7730</strain>
    </source>
</reference>
<sequence>MKVLYITSTLKKAGPTSQLYYILSNLAENITPVLITLSPEPTQSRLADFEMLGIRIYQLKLSRIEGLFLAQKKVQAIVESEKPRVIHSQGYRGDLLASNFAKLLPVVCTVRNFPQLDFAMTYGRFIGRGMAYRQSLALRKVACVCAVSDAVNNNLEQTYDITDAVTVLNGVDTEKFYRANIKQKTSLRKQYGISEKNRVWISSLGKDSRKNSVTVATAFKRFLTKNPEDMLIFIGDGLQRDECEKIAAGNQQFKFFGKVSNVSDYLQMADYFVSASRAEGMPNAVLEAMACGLPSILSDIAPHNEIHSLNPDGCIVFETESHNDLYDKLVELVKVEQNYMADATFVVVNEHFSSKAMSTNYQQLYRELVQKYE</sequence>
<keyword evidence="3" id="KW-1185">Reference proteome</keyword>
<dbReference type="GO" id="GO:0016757">
    <property type="term" value="F:glycosyltransferase activity"/>
    <property type="evidence" value="ECO:0007669"/>
    <property type="project" value="UniProtKB-ARBA"/>
</dbReference>
<dbReference type="Gene3D" id="3.40.50.2000">
    <property type="entry name" value="Glycogen Phosphorylase B"/>
    <property type="match status" value="2"/>
</dbReference>
<evidence type="ECO:0000313" key="3">
    <source>
        <dbReference type="Proteomes" id="UP000247551"/>
    </source>
</evidence>
<keyword evidence="2" id="KW-0808">Transferase</keyword>
<organism evidence="2 3">
    <name type="scientific">Marinomonas alcarazii</name>
    <dbReference type="NCBI Taxonomy" id="491949"/>
    <lineage>
        <taxon>Bacteria</taxon>
        <taxon>Pseudomonadati</taxon>
        <taxon>Pseudomonadota</taxon>
        <taxon>Gammaproteobacteria</taxon>
        <taxon>Oceanospirillales</taxon>
        <taxon>Oceanospirillaceae</taxon>
        <taxon>Marinomonas</taxon>
    </lineage>
</organism>
<dbReference type="InterPro" id="IPR050194">
    <property type="entry name" value="Glycosyltransferase_grp1"/>
</dbReference>
<dbReference type="PANTHER" id="PTHR45947">
    <property type="entry name" value="SULFOQUINOVOSYL TRANSFERASE SQD2"/>
    <property type="match status" value="1"/>
</dbReference>
<dbReference type="SUPFAM" id="SSF53756">
    <property type="entry name" value="UDP-Glycosyltransferase/glycogen phosphorylase"/>
    <property type="match status" value="1"/>
</dbReference>
<gene>
    <name evidence="2" type="ORF">DFP75_10724</name>
</gene>